<sequence>MAAMLSVLLLASLVSTCHAQFNDGFNNNGGWRGSYSAGIVIAAIVAIMLLLSCCMISRRRRFARSTNPSVKPPLFGTAPPGYSLPFWNNNNQRQPAQFGDGYASGATGTNPGGYQYPPPATQTPSDPPPPPYGKSGEENRTYAPPLGPPPQAHAAGETGHFVGGFRQQQS</sequence>
<organism evidence="4 5">
    <name type="scientific">Piloderma croceum (strain F 1598)</name>
    <dbReference type="NCBI Taxonomy" id="765440"/>
    <lineage>
        <taxon>Eukaryota</taxon>
        <taxon>Fungi</taxon>
        <taxon>Dikarya</taxon>
        <taxon>Basidiomycota</taxon>
        <taxon>Agaricomycotina</taxon>
        <taxon>Agaricomycetes</taxon>
        <taxon>Agaricomycetidae</taxon>
        <taxon>Atheliales</taxon>
        <taxon>Atheliaceae</taxon>
        <taxon>Piloderma</taxon>
    </lineage>
</organism>
<evidence type="ECO:0000313" key="4">
    <source>
        <dbReference type="EMBL" id="KIM78097.1"/>
    </source>
</evidence>
<reference evidence="4 5" key="1">
    <citation type="submission" date="2014-04" db="EMBL/GenBank/DDBJ databases">
        <authorList>
            <consortium name="DOE Joint Genome Institute"/>
            <person name="Kuo A."/>
            <person name="Tarkka M."/>
            <person name="Buscot F."/>
            <person name="Kohler A."/>
            <person name="Nagy L.G."/>
            <person name="Floudas D."/>
            <person name="Copeland A."/>
            <person name="Barry K.W."/>
            <person name="Cichocki N."/>
            <person name="Veneault-Fourrey C."/>
            <person name="LaButti K."/>
            <person name="Lindquist E.A."/>
            <person name="Lipzen A."/>
            <person name="Lundell T."/>
            <person name="Morin E."/>
            <person name="Murat C."/>
            <person name="Sun H."/>
            <person name="Tunlid A."/>
            <person name="Henrissat B."/>
            <person name="Grigoriev I.V."/>
            <person name="Hibbett D.S."/>
            <person name="Martin F."/>
            <person name="Nordberg H.P."/>
            <person name="Cantor M.N."/>
            <person name="Hua S.X."/>
        </authorList>
    </citation>
    <scope>NUCLEOTIDE SEQUENCE [LARGE SCALE GENOMIC DNA]</scope>
    <source>
        <strain evidence="4 5">F 1598</strain>
    </source>
</reference>
<feature type="region of interest" description="Disordered" evidence="1">
    <location>
        <begin position="85"/>
        <end position="170"/>
    </location>
</feature>
<feature type="compositionally biased region" description="Pro residues" evidence="1">
    <location>
        <begin position="116"/>
        <end position="132"/>
    </location>
</feature>
<feature type="chain" id="PRO_5005425578" description="Transmembrane protein" evidence="3">
    <location>
        <begin position="20"/>
        <end position="170"/>
    </location>
</feature>
<feature type="signal peptide" evidence="3">
    <location>
        <begin position="1"/>
        <end position="19"/>
    </location>
</feature>
<evidence type="ECO:0000313" key="5">
    <source>
        <dbReference type="Proteomes" id="UP000054166"/>
    </source>
</evidence>
<protein>
    <recommendedName>
        <fullName evidence="6">Transmembrane protein</fullName>
    </recommendedName>
</protein>
<feature type="compositionally biased region" description="Polar residues" evidence="1">
    <location>
        <begin position="86"/>
        <end position="95"/>
    </location>
</feature>
<keyword evidence="3" id="KW-0732">Signal</keyword>
<accession>A0A0C3BLC1</accession>
<dbReference type="AlphaFoldDB" id="A0A0C3BLC1"/>
<evidence type="ECO:0000256" key="2">
    <source>
        <dbReference type="SAM" id="Phobius"/>
    </source>
</evidence>
<proteinExistence type="predicted"/>
<dbReference type="HOGENOM" id="CLU_1321577_0_0_1"/>
<keyword evidence="2" id="KW-0812">Transmembrane</keyword>
<evidence type="ECO:0000256" key="3">
    <source>
        <dbReference type="SAM" id="SignalP"/>
    </source>
</evidence>
<gene>
    <name evidence="4" type="ORF">PILCRDRAFT_824810</name>
</gene>
<evidence type="ECO:0000256" key="1">
    <source>
        <dbReference type="SAM" id="MobiDB-lite"/>
    </source>
</evidence>
<keyword evidence="5" id="KW-1185">Reference proteome</keyword>
<dbReference type="Proteomes" id="UP000054166">
    <property type="component" value="Unassembled WGS sequence"/>
</dbReference>
<reference evidence="5" key="2">
    <citation type="submission" date="2015-01" db="EMBL/GenBank/DDBJ databases">
        <title>Evolutionary Origins and Diversification of the Mycorrhizal Mutualists.</title>
        <authorList>
            <consortium name="DOE Joint Genome Institute"/>
            <consortium name="Mycorrhizal Genomics Consortium"/>
            <person name="Kohler A."/>
            <person name="Kuo A."/>
            <person name="Nagy L.G."/>
            <person name="Floudas D."/>
            <person name="Copeland A."/>
            <person name="Barry K.W."/>
            <person name="Cichocki N."/>
            <person name="Veneault-Fourrey C."/>
            <person name="LaButti K."/>
            <person name="Lindquist E.A."/>
            <person name="Lipzen A."/>
            <person name="Lundell T."/>
            <person name="Morin E."/>
            <person name="Murat C."/>
            <person name="Riley R."/>
            <person name="Ohm R."/>
            <person name="Sun H."/>
            <person name="Tunlid A."/>
            <person name="Henrissat B."/>
            <person name="Grigoriev I.V."/>
            <person name="Hibbett D.S."/>
            <person name="Martin F."/>
        </authorList>
    </citation>
    <scope>NUCLEOTIDE SEQUENCE [LARGE SCALE GENOMIC DNA]</scope>
    <source>
        <strain evidence="5">F 1598</strain>
    </source>
</reference>
<dbReference type="EMBL" id="KN833019">
    <property type="protein sequence ID" value="KIM78097.1"/>
    <property type="molecule type" value="Genomic_DNA"/>
</dbReference>
<keyword evidence="2" id="KW-0472">Membrane</keyword>
<keyword evidence="2" id="KW-1133">Transmembrane helix</keyword>
<dbReference type="InParanoid" id="A0A0C3BLC1"/>
<dbReference type="OrthoDB" id="3064347at2759"/>
<feature type="transmembrane region" description="Helical" evidence="2">
    <location>
        <begin position="35"/>
        <end position="56"/>
    </location>
</feature>
<name>A0A0C3BLC1_PILCF</name>
<evidence type="ECO:0008006" key="6">
    <source>
        <dbReference type="Google" id="ProtNLM"/>
    </source>
</evidence>